<evidence type="ECO:0000313" key="1">
    <source>
        <dbReference type="Proteomes" id="UP000887579"/>
    </source>
</evidence>
<dbReference type="Proteomes" id="UP000887579">
    <property type="component" value="Unplaced"/>
</dbReference>
<organism evidence="1 2">
    <name type="scientific">Panagrolaimus sp. ES5</name>
    <dbReference type="NCBI Taxonomy" id="591445"/>
    <lineage>
        <taxon>Eukaryota</taxon>
        <taxon>Metazoa</taxon>
        <taxon>Ecdysozoa</taxon>
        <taxon>Nematoda</taxon>
        <taxon>Chromadorea</taxon>
        <taxon>Rhabditida</taxon>
        <taxon>Tylenchina</taxon>
        <taxon>Panagrolaimomorpha</taxon>
        <taxon>Panagrolaimoidea</taxon>
        <taxon>Panagrolaimidae</taxon>
        <taxon>Panagrolaimus</taxon>
    </lineage>
</organism>
<sequence length="108" mass="12454">MNLYFIVRILSLISMIIGSFLVTFSVWATYVRYCSLYHTILEVKPSFADYFSPQYYTCSSAEWSEWSPCNKTQTTSKRFRTNAACKKIKDSKPCLCPMDDLCDGITLV</sequence>
<proteinExistence type="predicted"/>
<accession>A0AC34GFW2</accession>
<protein>
    <submittedName>
        <fullName evidence="2">Uncharacterized protein</fullName>
    </submittedName>
</protein>
<dbReference type="WBParaSite" id="ES5_v2.g28525.t1">
    <property type="protein sequence ID" value="ES5_v2.g28525.t1"/>
    <property type="gene ID" value="ES5_v2.g28525"/>
</dbReference>
<evidence type="ECO:0000313" key="2">
    <source>
        <dbReference type="WBParaSite" id="ES5_v2.g28525.t1"/>
    </source>
</evidence>
<reference evidence="2" key="1">
    <citation type="submission" date="2022-11" db="UniProtKB">
        <authorList>
            <consortium name="WormBaseParasite"/>
        </authorList>
    </citation>
    <scope>IDENTIFICATION</scope>
</reference>
<name>A0AC34GFW2_9BILA</name>